<keyword evidence="2" id="KW-1185">Reference proteome</keyword>
<proteinExistence type="predicted"/>
<gene>
    <name evidence="1" type="ORF">KUCAC02_012535</name>
</gene>
<dbReference type="Proteomes" id="UP001057452">
    <property type="component" value="Chromosome 7"/>
</dbReference>
<dbReference type="EMBL" id="CM043791">
    <property type="protein sequence ID" value="KAI4823983.1"/>
    <property type="molecule type" value="Genomic_DNA"/>
</dbReference>
<comment type="caution">
    <text evidence="1">The sequence shown here is derived from an EMBL/GenBank/DDBJ whole genome shotgun (WGS) entry which is preliminary data.</text>
</comment>
<organism evidence="1 2">
    <name type="scientific">Chaenocephalus aceratus</name>
    <name type="common">Blackfin icefish</name>
    <name type="synonym">Chaenichthys aceratus</name>
    <dbReference type="NCBI Taxonomy" id="36190"/>
    <lineage>
        <taxon>Eukaryota</taxon>
        <taxon>Metazoa</taxon>
        <taxon>Chordata</taxon>
        <taxon>Craniata</taxon>
        <taxon>Vertebrata</taxon>
        <taxon>Euteleostomi</taxon>
        <taxon>Actinopterygii</taxon>
        <taxon>Neopterygii</taxon>
        <taxon>Teleostei</taxon>
        <taxon>Neoteleostei</taxon>
        <taxon>Acanthomorphata</taxon>
        <taxon>Eupercaria</taxon>
        <taxon>Perciformes</taxon>
        <taxon>Notothenioidei</taxon>
        <taxon>Channichthyidae</taxon>
        <taxon>Chaenocephalus</taxon>
    </lineage>
</organism>
<evidence type="ECO:0000313" key="1">
    <source>
        <dbReference type="EMBL" id="KAI4823983.1"/>
    </source>
</evidence>
<accession>A0ACB9XAX2</accession>
<evidence type="ECO:0000313" key="2">
    <source>
        <dbReference type="Proteomes" id="UP001057452"/>
    </source>
</evidence>
<name>A0ACB9XAX2_CHAAC</name>
<protein>
    <submittedName>
        <fullName evidence="1">Uncharacterized protein</fullName>
    </submittedName>
</protein>
<reference evidence="1" key="1">
    <citation type="submission" date="2022-05" db="EMBL/GenBank/DDBJ databases">
        <title>Chromosome-level genome of Chaenocephalus aceratus.</title>
        <authorList>
            <person name="Park H."/>
        </authorList>
    </citation>
    <scope>NUCLEOTIDE SEQUENCE</scope>
    <source>
        <strain evidence="1">KU_202001</strain>
    </source>
</reference>
<sequence length="2006" mass="227328">MDQLKVKDRILENISLSVKKLQSYFAACEDETPAIRNHDRVLQRLCEHLDHALLYGLQDISSGYWVLVLHFSRKEAVRQIDELQHIATNLGRSRAWLYLALSESSLESYLRLFQENQALLQKYYFKNALVCSHDHLTLFLTLVSGLEFIRFDLELDVPYLDVAPYMPEYYKPHNLLDFEERLHSSDSLSLHSFTSLTSTNLEWDDSAIAPSSEDYDFGDIFPVLQSLPSADWEEGDLTDQASCPRSSGSDPQTVISDTVVLSSGALRMKVTSHLAPHSPTFRHNPFNEDSDTNTSADVTPVHVASRHNSFTAGEDTEGTGNELEVIRMARRRKPAKKRRGRGSTDSLGSIHNSVSSEHMEPDHHHLPSEDVESLNGTLIQLDAEAEMRRSRVGSEVLEEGTEGLLRLPEMTDTSMDTVGQSLRDVMDRINGTLDREDVWEHREETEKEKGSKGSERGPEPPSQQPFREASEGEPPDPARGETPRSSLPTNHHFLLASPAPADLCCFTADSPGSPPTGGGHHDPAEHRQPQNLPGGPQDEAEAERAEGQEPELKAEEGTEEEEEEEENNKNTFNEEAENSHPAEFKVDNNHLLLLMIHVFRENEEQLFKMLRMSTGHMEGDLQPLYLLLTDCYIYLLRKGAAEKPYTVEDAVSYNEMDYLSVGLDQQTVMVVCNNRRRKFLLDTADASLTLCFLTILKSAMVKGCREPPYPSVLTDATMEKLALTKFVSQESHCEAYEVSIQLYSLVHWEDPMDMTLSPQGGPPSAGRPASTKEGSLQYRSGTTYLGKELWKSCYLVLSKGNLYLYAERTDVKPVLSVTMGGEHCGGCRRSNSTERPHAFQVILTERPPLELSANNEQDMSEWMLLLCQSVSKGIIPQGLAPTPCIPCCLVMTDRKLLTCHQDCQTSFFRSLGSADICDVTAVSVEADKEYCVIEFASDRTQFLPPWVLYFSGCEERDRLMEVLSTTWKAIFQVDLPHTEVVDPSVQKRCSEALALMHSAWQRADSLARGRAQREPCYLAEELDGRRDIRGRGEGKNRFHTSAADFHYSKGPFAILLIMLRKGDREVLLDLHSESEAQTTDGYGSVHNGSYIPPRCFSAAAADGDDDPIYMHCNTKSDQSVPQLGNYFRDGKTKIDFVLVWEIRSRKKRRGKSEVTGEEGDAAPPEESSRSERRKAQLAQWREKFVQNLESAGLVMEKEETSNEKKTIHFLKLSAPWDVLVYFAEELCLRAPLQAQQNLDLNTSARVMKRLCIPNVMMESVPNRPLDYYTCAFRKSKMNRFLGCDNHDTYFTNTQRHRVVYEILARTVYGKRKRAEVGVDRLVNEGVYTAAFPLHEGSFKLPKYEIRPDELNQRQILHHYWSRWCKWYKYQPLDHIREYFGEKIALYFAWLGFYTAWLLPAAVVGTLVFVSGVMSMGTNTPAKDICTSGASYLMCPLCNTCKAWNMSDICTMAKLGYLFDHPGTVLFSVFMSFWAVTFLEYWKRKMATLAHHWDCMDFHEEEERPRPEFAAMAPTMEPNPVTGVKEPYFPEKTRLARVFTGSMVIIMMLCVVMIFLVTVVMCRGIISLMMFRTGSPVLRTEAGTIANICSSIVSLGLILLMGRVYTALAEQLTKWEMHRTQTQYDNAFIFKVFIFQFVNFYSSPFYVAFFKGRFVGYPTNYGTLFGMRNEDCGPGGCLIELAEQLFIIMVGKQLINNIQEFIIPKVKAWNQKRSLAKVMGDKASHEPQRWEEDYQLVECEGLFEEYLEMVLQFGFITIFVAAFPLAPLFALLNNWVEIRLDAHKFACEYRRPVAERAQNIGVWFNILEALSHLSVIANAFLIAFTSDFLPRLLYQFKFDNDLNGYVNFTLAYAPLNYTEYPMCRYTHVVFFVLRAIDWIVPDVPGSLELKIKRERYLAKQALAENQEALLVSRGRGAAPASPGSSSPVLTQVINETRVHRACRKSELYLSASAGMHCGHGCWGEEEDACVQGGLQSKAPDQPQEGGGTVNKSKEKNRTEDFEESQLS</sequence>